<feature type="transmembrane region" description="Helical" evidence="5">
    <location>
        <begin position="30"/>
        <end position="50"/>
    </location>
</feature>
<accession>A0A974NH42</accession>
<evidence type="ECO:0000313" key="7">
    <source>
        <dbReference type="Proteomes" id="UP000595278"/>
    </source>
</evidence>
<evidence type="ECO:0000313" key="6">
    <source>
        <dbReference type="EMBL" id="QQP86621.1"/>
    </source>
</evidence>
<dbReference type="PANTHER" id="PTHR36926:SF1">
    <property type="entry name" value="COLICIN V PRODUCTION PROTEIN"/>
    <property type="match status" value="1"/>
</dbReference>
<proteinExistence type="predicted"/>
<evidence type="ECO:0000256" key="5">
    <source>
        <dbReference type="SAM" id="Phobius"/>
    </source>
</evidence>
<feature type="transmembrane region" description="Helical" evidence="5">
    <location>
        <begin position="62"/>
        <end position="90"/>
    </location>
</feature>
<dbReference type="PANTHER" id="PTHR36926">
    <property type="entry name" value="COLICIN V PRODUCTION PROTEIN"/>
    <property type="match status" value="1"/>
</dbReference>
<dbReference type="GO" id="GO:0009403">
    <property type="term" value="P:toxin biosynthetic process"/>
    <property type="evidence" value="ECO:0007669"/>
    <property type="project" value="InterPro"/>
</dbReference>
<name>A0A974NH42_9GAMM</name>
<dbReference type="RefSeq" id="WP_201094864.1">
    <property type="nucleotide sequence ID" value="NZ_CP067393.1"/>
</dbReference>
<dbReference type="InterPro" id="IPR003825">
    <property type="entry name" value="Colicin-V_CvpA"/>
</dbReference>
<keyword evidence="7" id="KW-1185">Reference proteome</keyword>
<evidence type="ECO:0000256" key="1">
    <source>
        <dbReference type="ARBA" id="ARBA00004141"/>
    </source>
</evidence>
<organism evidence="6 7">
    <name type="scientific">Entomomonas asaccharolytica</name>
    <dbReference type="NCBI Taxonomy" id="2785331"/>
    <lineage>
        <taxon>Bacteria</taxon>
        <taxon>Pseudomonadati</taxon>
        <taxon>Pseudomonadota</taxon>
        <taxon>Gammaproteobacteria</taxon>
        <taxon>Pseudomonadales</taxon>
        <taxon>Pseudomonadaceae</taxon>
        <taxon>Entomomonas</taxon>
    </lineage>
</organism>
<dbReference type="EMBL" id="CP067393">
    <property type="protein sequence ID" value="QQP86621.1"/>
    <property type="molecule type" value="Genomic_DNA"/>
</dbReference>
<gene>
    <name evidence="6" type="ORF">JHT90_05120</name>
</gene>
<sequence>MTFNEIDWCIMGIIIISTVISLWRGFIKEILSLIIWIMAVVVAWLYGGSFADFLTPSIEIPWLRVVISCGILFILTLVVGAIINFVLSRLIKATGLSGTDRFLGMFFGAARGGIAIVIFVGLLMDTPASESNWWKDSELIPPFLVAANWSKNVVLGGWQSVPQPVDIPLQPNTDLPVSSSSE</sequence>
<comment type="subcellular location">
    <subcellularLocation>
        <location evidence="1">Membrane</location>
        <topology evidence="1">Multi-pass membrane protein</topology>
    </subcellularLocation>
</comment>
<dbReference type="KEGG" id="eaz:JHT90_05120"/>
<dbReference type="Pfam" id="PF02674">
    <property type="entry name" value="Colicin_V"/>
    <property type="match status" value="1"/>
</dbReference>
<protein>
    <submittedName>
        <fullName evidence="6">CvpA family protein</fullName>
    </submittedName>
</protein>
<reference evidence="6 7" key="1">
    <citation type="submission" date="2021-01" db="EMBL/GenBank/DDBJ databases">
        <title>Entomomonas sp. F2A isolated from a house cricket (Acheta domesticus).</title>
        <authorList>
            <person name="Spergser J."/>
            <person name="Busse H.-J."/>
        </authorList>
    </citation>
    <scope>NUCLEOTIDE SEQUENCE [LARGE SCALE GENOMIC DNA]</scope>
    <source>
        <strain evidence="6 7">F2A</strain>
    </source>
</reference>
<feature type="transmembrane region" description="Helical" evidence="5">
    <location>
        <begin position="102"/>
        <end position="124"/>
    </location>
</feature>
<evidence type="ECO:0000256" key="3">
    <source>
        <dbReference type="ARBA" id="ARBA00022989"/>
    </source>
</evidence>
<dbReference type="GO" id="GO:0016020">
    <property type="term" value="C:membrane"/>
    <property type="evidence" value="ECO:0007669"/>
    <property type="project" value="UniProtKB-SubCell"/>
</dbReference>
<keyword evidence="3 5" id="KW-1133">Transmembrane helix</keyword>
<dbReference type="Proteomes" id="UP000595278">
    <property type="component" value="Chromosome"/>
</dbReference>
<dbReference type="InterPro" id="IPR052719">
    <property type="entry name" value="CvpA-like"/>
</dbReference>
<evidence type="ECO:0000256" key="2">
    <source>
        <dbReference type="ARBA" id="ARBA00022692"/>
    </source>
</evidence>
<evidence type="ECO:0000256" key="4">
    <source>
        <dbReference type="ARBA" id="ARBA00023136"/>
    </source>
</evidence>
<keyword evidence="4 5" id="KW-0472">Membrane</keyword>
<dbReference type="AlphaFoldDB" id="A0A974NH42"/>
<feature type="transmembrane region" description="Helical" evidence="5">
    <location>
        <begin position="6"/>
        <end position="23"/>
    </location>
</feature>
<keyword evidence="2 5" id="KW-0812">Transmembrane</keyword>